<dbReference type="EMBL" id="LT607412">
    <property type="protein sequence ID" value="SCE82077.1"/>
    <property type="molecule type" value="Genomic_DNA"/>
</dbReference>
<organism evidence="3 4">
    <name type="scientific">Micromonospora coriariae</name>
    <dbReference type="NCBI Taxonomy" id="285665"/>
    <lineage>
        <taxon>Bacteria</taxon>
        <taxon>Bacillati</taxon>
        <taxon>Actinomycetota</taxon>
        <taxon>Actinomycetes</taxon>
        <taxon>Micromonosporales</taxon>
        <taxon>Micromonosporaceae</taxon>
        <taxon>Micromonospora</taxon>
    </lineage>
</organism>
<evidence type="ECO:0000256" key="1">
    <source>
        <dbReference type="ARBA" id="ARBA00006484"/>
    </source>
</evidence>
<comment type="similarity">
    <text evidence="1">Belongs to the short-chain dehydrogenases/reductases (SDR) family.</text>
</comment>
<dbReference type="Gene3D" id="3.40.50.720">
    <property type="entry name" value="NAD(P)-binding Rossmann-like Domain"/>
    <property type="match status" value="1"/>
</dbReference>
<evidence type="ECO:0000256" key="2">
    <source>
        <dbReference type="ARBA" id="ARBA00023002"/>
    </source>
</evidence>
<dbReference type="PRINTS" id="PR00080">
    <property type="entry name" value="SDRFAMILY"/>
</dbReference>
<keyword evidence="2" id="KW-0560">Oxidoreductase</keyword>
<dbReference type="InterPro" id="IPR036291">
    <property type="entry name" value="NAD(P)-bd_dom_sf"/>
</dbReference>
<dbReference type="Proteomes" id="UP000198243">
    <property type="component" value="Chromosome I"/>
</dbReference>
<dbReference type="PRINTS" id="PR00081">
    <property type="entry name" value="GDHRDH"/>
</dbReference>
<evidence type="ECO:0000313" key="3">
    <source>
        <dbReference type="EMBL" id="SCE82077.1"/>
    </source>
</evidence>
<dbReference type="PROSITE" id="PS00061">
    <property type="entry name" value="ADH_SHORT"/>
    <property type="match status" value="1"/>
</dbReference>
<dbReference type="OrthoDB" id="8959163at2"/>
<dbReference type="AlphaFoldDB" id="A0A1C4VDK9"/>
<name>A0A1C4VDK9_9ACTN</name>
<sequence length="259" mass="26720">MSERDSLHGRRALVTGGTKGAGAAIAARLREVGADVWVSARSEPEGFEFSDRFIAADTSSVDGAEAVAERLLGEGGADIVVHVVGGSNAPAGGFAALTEEAWMEELNLNLLGAVRLDRHLVPAMIEKRTGAIVHVSSIQRRKPMYEATLGYAAAKAALTAYSKGLANELAPYGIRVNSVAPGFIQTTAADALVDRLAAGNGVDRDTALGQLMDSLGGIPLGRPARPAEVADLVAFLVSDRASAIVGAEHVIDGGTIPTV</sequence>
<dbReference type="NCBIfam" id="NF005095">
    <property type="entry name" value="PRK06523.1"/>
    <property type="match status" value="1"/>
</dbReference>
<dbReference type="InterPro" id="IPR020904">
    <property type="entry name" value="Sc_DH/Rdtase_CS"/>
</dbReference>
<dbReference type="Pfam" id="PF13561">
    <property type="entry name" value="adh_short_C2"/>
    <property type="match status" value="1"/>
</dbReference>
<proteinExistence type="inferred from homology"/>
<keyword evidence="4" id="KW-1185">Reference proteome</keyword>
<dbReference type="FunFam" id="3.40.50.720:FF:000084">
    <property type="entry name" value="Short-chain dehydrogenase reductase"/>
    <property type="match status" value="1"/>
</dbReference>
<dbReference type="GO" id="GO:0016616">
    <property type="term" value="F:oxidoreductase activity, acting on the CH-OH group of donors, NAD or NADP as acceptor"/>
    <property type="evidence" value="ECO:0007669"/>
    <property type="project" value="TreeGrafter"/>
</dbReference>
<reference evidence="4" key="1">
    <citation type="submission" date="2016-06" db="EMBL/GenBank/DDBJ databases">
        <authorList>
            <person name="Varghese N."/>
            <person name="Submissions Spin"/>
        </authorList>
    </citation>
    <scope>NUCLEOTIDE SEQUENCE [LARGE SCALE GENOMIC DNA]</scope>
    <source>
        <strain evidence="4">DSM 44875</strain>
    </source>
</reference>
<dbReference type="InterPro" id="IPR002347">
    <property type="entry name" value="SDR_fam"/>
</dbReference>
<protein>
    <submittedName>
        <fullName evidence="3">NAD(P)-dependent dehydrogenase, short-chain alcohol dehydrogenase family</fullName>
    </submittedName>
</protein>
<dbReference type="SUPFAM" id="SSF51735">
    <property type="entry name" value="NAD(P)-binding Rossmann-fold domains"/>
    <property type="match status" value="1"/>
</dbReference>
<accession>A0A1C4VDK9</accession>
<dbReference type="RefSeq" id="WP_089017913.1">
    <property type="nucleotide sequence ID" value="NZ_LT607412.1"/>
</dbReference>
<evidence type="ECO:0000313" key="4">
    <source>
        <dbReference type="Proteomes" id="UP000198243"/>
    </source>
</evidence>
<dbReference type="PANTHER" id="PTHR42760:SF133">
    <property type="entry name" value="3-OXOACYL-[ACYL-CARRIER-PROTEIN] REDUCTASE"/>
    <property type="match status" value="1"/>
</dbReference>
<gene>
    <name evidence="3" type="ORF">GA0070607_1969</name>
</gene>
<dbReference type="PANTHER" id="PTHR42760">
    <property type="entry name" value="SHORT-CHAIN DEHYDROGENASES/REDUCTASES FAMILY MEMBER"/>
    <property type="match status" value="1"/>
</dbReference>